<sequence length="274" mass="32398">MLIKEYRLLMPLRVEEYFIAQLYMVAKASTEETGKKAGEGIEIVKNEPYEENDQGMPPGQYTEKIFHLKSRLPKFVRMFLPEEAMKIYEYSWNAYPRCKTVYRNPWLGDIFSLVVDSLHVQDKGTMENALGLTEAELNKRKVEFLNIASDEVKAVKGEDPSKFRSEKTGRGPLAPDWYEHSDPVMCCYKVCKLQFKKWGLQTKVEQWGQYYGLRNTFVKYHRKLFCWIDEWYGLTVEDIRRMEDETQKLTREKLEKSKMMASSNDSESFDEEYE</sequence>
<evidence type="ECO:0000256" key="1">
    <source>
        <dbReference type="SAM" id="MobiDB-lite"/>
    </source>
</evidence>
<dbReference type="AlphaFoldDB" id="A0A9C7PZS6"/>
<dbReference type="FunFam" id="3.30.530.20:FF:000028">
    <property type="entry name" value="Phosphatidylinositol transfer protein 5"/>
    <property type="match status" value="1"/>
</dbReference>
<reference evidence="3" key="2">
    <citation type="submission" date="2022-01" db="EMBL/GenBank/DDBJ databases">
        <authorList>
            <person name="Hirooka S."/>
            <person name="Miyagishima S.Y."/>
        </authorList>
    </citation>
    <scope>NUCLEOTIDE SEQUENCE</scope>
    <source>
        <strain evidence="3">NBRC 102759</strain>
    </source>
</reference>
<keyword evidence="4" id="KW-1185">Reference proteome</keyword>
<dbReference type="SUPFAM" id="SSF55961">
    <property type="entry name" value="Bet v1-like"/>
    <property type="match status" value="1"/>
</dbReference>
<evidence type="ECO:0000259" key="2">
    <source>
        <dbReference type="Pfam" id="PF02121"/>
    </source>
</evidence>
<protein>
    <recommendedName>
        <fullName evidence="2">Phosphatidylinositol transfer protein N-terminal domain-containing protein</fullName>
    </recommendedName>
</protein>
<gene>
    <name evidence="3" type="ORF">GpartN1_g5709.t1</name>
</gene>
<dbReference type="InterPro" id="IPR055261">
    <property type="entry name" value="PI_transfer_N"/>
</dbReference>
<evidence type="ECO:0000313" key="4">
    <source>
        <dbReference type="Proteomes" id="UP001061958"/>
    </source>
</evidence>
<feature type="region of interest" description="Disordered" evidence="1">
    <location>
        <begin position="253"/>
        <end position="274"/>
    </location>
</feature>
<dbReference type="GO" id="GO:0008526">
    <property type="term" value="F:phosphatidylinositol transfer activity"/>
    <property type="evidence" value="ECO:0007669"/>
    <property type="project" value="UniProtKB-ARBA"/>
</dbReference>
<dbReference type="OrthoDB" id="18453at2759"/>
<dbReference type="GO" id="GO:0005737">
    <property type="term" value="C:cytoplasm"/>
    <property type="evidence" value="ECO:0007669"/>
    <property type="project" value="UniProtKB-ARBA"/>
</dbReference>
<comment type="caution">
    <text evidence="3">The sequence shown here is derived from an EMBL/GenBank/DDBJ whole genome shotgun (WGS) entry which is preliminary data.</text>
</comment>
<dbReference type="PANTHER" id="PTHR10658">
    <property type="entry name" value="PHOSPHATIDYLINOSITOL TRANSFER PROTEIN"/>
    <property type="match status" value="1"/>
</dbReference>
<dbReference type="Pfam" id="PF02121">
    <property type="entry name" value="IP_trans"/>
    <property type="match status" value="1"/>
</dbReference>
<reference evidence="3" key="1">
    <citation type="journal article" date="2022" name="Proc. Natl. Acad. Sci. U.S.A.">
        <title>Life cycle and functional genomics of the unicellular red alga Galdieria for elucidating algal and plant evolution and industrial use.</title>
        <authorList>
            <person name="Hirooka S."/>
            <person name="Itabashi T."/>
            <person name="Ichinose T.M."/>
            <person name="Onuma R."/>
            <person name="Fujiwara T."/>
            <person name="Yamashita S."/>
            <person name="Jong L.W."/>
            <person name="Tomita R."/>
            <person name="Iwane A.H."/>
            <person name="Miyagishima S.Y."/>
        </authorList>
    </citation>
    <scope>NUCLEOTIDE SEQUENCE</scope>
    <source>
        <strain evidence="3">NBRC 102759</strain>
    </source>
</reference>
<dbReference type="GO" id="GO:0071944">
    <property type="term" value="C:cell periphery"/>
    <property type="evidence" value="ECO:0007669"/>
    <property type="project" value="UniProtKB-ARBA"/>
</dbReference>
<dbReference type="InterPro" id="IPR023393">
    <property type="entry name" value="START-like_dom_sf"/>
</dbReference>
<organism evidence="3 4">
    <name type="scientific">Galdieria partita</name>
    <dbReference type="NCBI Taxonomy" id="83374"/>
    <lineage>
        <taxon>Eukaryota</taxon>
        <taxon>Rhodophyta</taxon>
        <taxon>Bangiophyceae</taxon>
        <taxon>Galdieriales</taxon>
        <taxon>Galdieriaceae</taxon>
        <taxon>Galdieria</taxon>
    </lineage>
</organism>
<dbReference type="InterPro" id="IPR001666">
    <property type="entry name" value="PI_transfer"/>
</dbReference>
<dbReference type="PRINTS" id="PR00391">
    <property type="entry name" value="PITRANSFER"/>
</dbReference>
<feature type="domain" description="Phosphatidylinositol transfer protein N-terminal" evidence="2">
    <location>
        <begin position="1"/>
        <end position="248"/>
    </location>
</feature>
<name>A0A9C7PZS6_9RHOD</name>
<dbReference type="EMBL" id="BQMJ01000049">
    <property type="protein sequence ID" value="GJQ13918.1"/>
    <property type="molecule type" value="Genomic_DNA"/>
</dbReference>
<accession>A0A9C7PZS6</accession>
<dbReference type="Proteomes" id="UP001061958">
    <property type="component" value="Unassembled WGS sequence"/>
</dbReference>
<evidence type="ECO:0000313" key="3">
    <source>
        <dbReference type="EMBL" id="GJQ13918.1"/>
    </source>
</evidence>
<proteinExistence type="predicted"/>
<dbReference type="Gene3D" id="3.30.530.20">
    <property type="match status" value="1"/>
</dbReference>
<dbReference type="PANTHER" id="PTHR10658:SF11">
    <property type="entry name" value="VIBRATOR, ISOFORM B"/>
    <property type="match status" value="1"/>
</dbReference>